<protein>
    <submittedName>
        <fullName evidence="1">Transcriptional regulator</fullName>
    </submittedName>
</protein>
<dbReference type="Proteomes" id="UP000282323">
    <property type="component" value="Unassembled WGS sequence"/>
</dbReference>
<proteinExistence type="predicted"/>
<reference evidence="1 2" key="1">
    <citation type="submission" date="2018-10" db="EMBL/GenBank/DDBJ databases">
        <title>Natrarchaeobius chitinivorans gen. nov., sp. nov., and Natrarchaeobius haloalkaliphilus sp. nov., alkaliphilic, chitin-utilizing haloarchaea from hypersaline alkaline lakes.</title>
        <authorList>
            <person name="Sorokin D.Y."/>
            <person name="Elcheninov A.G."/>
            <person name="Kostrikina N.A."/>
            <person name="Bale N.J."/>
            <person name="Sinninghe Damste J.S."/>
            <person name="Khijniak T.V."/>
            <person name="Kublanov I.V."/>
            <person name="Toshchakov S.V."/>
        </authorList>
    </citation>
    <scope>NUCLEOTIDE SEQUENCE [LARGE SCALE GENOMIC DNA]</scope>
    <source>
        <strain evidence="1 2">AArcht4T</strain>
    </source>
</reference>
<sequence>MPDDDPKHDEKGRFRSKYAREDFFDALEAEDGLAGTQDVADHVGCSYELAYKRLRELKDEGDVESQKIANARLWMLPNENSDA</sequence>
<keyword evidence="2" id="KW-1185">Reference proteome</keyword>
<dbReference type="AlphaFoldDB" id="A0A3N6LLI7"/>
<comment type="caution">
    <text evidence="1">The sequence shown here is derived from an EMBL/GenBank/DDBJ whole genome shotgun (WGS) entry which is preliminary data.</text>
</comment>
<dbReference type="EMBL" id="REGA01000031">
    <property type="protein sequence ID" value="RQG89708.1"/>
    <property type="molecule type" value="Genomic_DNA"/>
</dbReference>
<name>A0A3N6LLI7_NATCH</name>
<evidence type="ECO:0000313" key="1">
    <source>
        <dbReference type="EMBL" id="RQG89708.1"/>
    </source>
</evidence>
<gene>
    <name evidence="1" type="ORF">EA473_21550</name>
</gene>
<organism evidence="1 2">
    <name type="scientific">Natrarchaeobius chitinivorans</name>
    <dbReference type="NCBI Taxonomy" id="1679083"/>
    <lineage>
        <taxon>Archaea</taxon>
        <taxon>Methanobacteriati</taxon>
        <taxon>Methanobacteriota</taxon>
        <taxon>Stenosarchaea group</taxon>
        <taxon>Halobacteria</taxon>
        <taxon>Halobacteriales</taxon>
        <taxon>Natrialbaceae</taxon>
        <taxon>Natrarchaeobius</taxon>
    </lineage>
</organism>
<dbReference type="Gene3D" id="1.10.10.10">
    <property type="entry name" value="Winged helix-like DNA-binding domain superfamily/Winged helix DNA-binding domain"/>
    <property type="match status" value="1"/>
</dbReference>
<dbReference type="OrthoDB" id="174131at2157"/>
<accession>A0A3N6LLI7</accession>
<dbReference type="RefSeq" id="WP_124197601.1">
    <property type="nucleotide sequence ID" value="NZ_REGA01000031.1"/>
</dbReference>
<dbReference type="InterPro" id="IPR036388">
    <property type="entry name" value="WH-like_DNA-bd_sf"/>
</dbReference>
<evidence type="ECO:0000313" key="2">
    <source>
        <dbReference type="Proteomes" id="UP000282323"/>
    </source>
</evidence>